<gene>
    <name evidence="3" type="ORF">HMPREF9140_00285</name>
</gene>
<keyword evidence="4" id="KW-1185">Reference proteome</keyword>
<protein>
    <submittedName>
        <fullName evidence="3">Uncharacterized protein</fullName>
    </submittedName>
</protein>
<feature type="region of interest" description="Disordered" evidence="1">
    <location>
        <begin position="77"/>
        <end position="106"/>
    </location>
</feature>
<organism evidence="3 4">
    <name type="scientific">Prevotella micans F0438</name>
    <dbReference type="NCBI Taxonomy" id="883158"/>
    <lineage>
        <taxon>Bacteria</taxon>
        <taxon>Pseudomonadati</taxon>
        <taxon>Bacteroidota</taxon>
        <taxon>Bacteroidia</taxon>
        <taxon>Bacteroidales</taxon>
        <taxon>Prevotellaceae</taxon>
        <taxon>Prevotella</taxon>
    </lineage>
</organism>
<evidence type="ECO:0000256" key="1">
    <source>
        <dbReference type="SAM" id="MobiDB-lite"/>
    </source>
</evidence>
<sequence length="505" mass="56542">MTHNRVIALSAAMTLAFAITTPAEAQFGKLVKRVKQNTERVVENKVESSAHNAVVNGMYQAEKAATKAVKKSAKKAKEKVSEETGLSDSSDSDSGSKKSKKGKGGKGYDLETLYEQKFKPSAGALEADPDASSNEVWKGYTRPISRIHAAYEHLDPKYFPLQPYYKYPKMYGLGDNVLIGHNVLNKMIDEVLSQRPGNSVYFPPFTYDDKNGAEFMTPAGEKMGVYCDDIFRYPFAAAFFADPNSEAAVQKLAELLVILSPIMKSGVEIKPETCDDYKGILDAKLGIVLPTMEYEKRRFERERIMFNMALNVVDFDLIADRVIDCFENVEKNDEICQKYPMIRAKYYLMGTELYTQILVQHKDWNKREASDPKARKATMLYTRWTADGVVGKIMGAVRMGNIPAVSMPKGVSVSGELKTKGDAAGRELAGHRGDEFVKVVYHSNKWQTIKEKVWPYKIIKYTLKADLITKSGGKTVLTHCYLQKSANGQKYVMVVGSDSERHPVK</sequence>
<feature type="chain" id="PRO_5003552528" evidence="2">
    <location>
        <begin position="26"/>
        <end position="505"/>
    </location>
</feature>
<comment type="caution">
    <text evidence="3">The sequence shown here is derived from an EMBL/GenBank/DDBJ whole genome shotgun (WGS) entry which is preliminary data.</text>
</comment>
<dbReference type="EMBL" id="AGWK01000009">
    <property type="protein sequence ID" value="EHO74124.1"/>
    <property type="molecule type" value="Genomic_DNA"/>
</dbReference>
<dbReference type="RefSeq" id="WP_006951237.1">
    <property type="nucleotide sequence ID" value="NZ_JH594521.1"/>
</dbReference>
<dbReference type="STRING" id="883158.HMPREF9140_00285"/>
<dbReference type="PATRIC" id="fig|883158.3.peg.295"/>
<evidence type="ECO:0000313" key="3">
    <source>
        <dbReference type="EMBL" id="EHO74124.1"/>
    </source>
</evidence>
<reference evidence="3 4" key="1">
    <citation type="submission" date="2011-12" db="EMBL/GenBank/DDBJ databases">
        <title>The Genome Sequence of Prevotella micans F0438.</title>
        <authorList>
            <consortium name="The Broad Institute Genome Sequencing Platform"/>
            <person name="Earl A."/>
            <person name="Ward D."/>
            <person name="Feldgarden M."/>
            <person name="Gevers D."/>
            <person name="Izard J."/>
            <person name="Baranova O.V."/>
            <person name="Blanton J.M."/>
            <person name="Wade W.G."/>
            <person name="Dewhirst F.E."/>
            <person name="Young S.K."/>
            <person name="Zeng Q."/>
            <person name="Gargeya S."/>
            <person name="Fitzgerald M."/>
            <person name="Haas B."/>
            <person name="Abouelleil A."/>
            <person name="Alvarado L."/>
            <person name="Arachchi H.M."/>
            <person name="Berlin A."/>
            <person name="Chapman S.B."/>
            <person name="Gearin G."/>
            <person name="Goldberg J."/>
            <person name="Griggs A."/>
            <person name="Gujja S."/>
            <person name="Hansen M."/>
            <person name="Heiman D."/>
            <person name="Howarth C."/>
            <person name="Larimer J."/>
            <person name="Lui A."/>
            <person name="MacDonald P.J.P."/>
            <person name="McCowen C."/>
            <person name="Montmayeur A."/>
            <person name="Murphy C."/>
            <person name="Neiman D."/>
            <person name="Pearson M."/>
            <person name="Priest M."/>
            <person name="Roberts A."/>
            <person name="Saif S."/>
            <person name="Shea T."/>
            <person name="Sisk P."/>
            <person name="Stolte C."/>
            <person name="Sykes S."/>
            <person name="Wortman J."/>
            <person name="Nusbaum C."/>
            <person name="Birren B."/>
        </authorList>
    </citation>
    <scope>NUCLEOTIDE SEQUENCE [LARGE SCALE GENOMIC DNA]</scope>
    <source>
        <strain evidence="3 4">F0438</strain>
    </source>
</reference>
<feature type="signal peptide" evidence="2">
    <location>
        <begin position="1"/>
        <end position="25"/>
    </location>
</feature>
<name>H1Q047_9BACT</name>
<evidence type="ECO:0000313" key="4">
    <source>
        <dbReference type="Proteomes" id="UP000016023"/>
    </source>
</evidence>
<accession>H1Q047</accession>
<feature type="compositionally biased region" description="Low complexity" evidence="1">
    <location>
        <begin position="83"/>
        <end position="93"/>
    </location>
</feature>
<dbReference type="AlphaFoldDB" id="H1Q047"/>
<keyword evidence="2" id="KW-0732">Signal</keyword>
<dbReference type="Proteomes" id="UP000016023">
    <property type="component" value="Unassembled WGS sequence"/>
</dbReference>
<evidence type="ECO:0000256" key="2">
    <source>
        <dbReference type="SAM" id="SignalP"/>
    </source>
</evidence>
<dbReference type="HOGENOM" id="CLU_556495_0_0_10"/>
<dbReference type="eggNOG" id="ENOG5033QVZ">
    <property type="taxonomic scope" value="Bacteria"/>
</dbReference>
<proteinExistence type="predicted"/>